<dbReference type="PANTHER" id="PTHR43133">
    <property type="entry name" value="RNA POLYMERASE ECF-TYPE SIGMA FACTO"/>
    <property type="match status" value="1"/>
</dbReference>
<evidence type="ECO:0000259" key="5">
    <source>
        <dbReference type="Pfam" id="PF04542"/>
    </source>
</evidence>
<dbReference type="RefSeq" id="WP_218098513.1">
    <property type="nucleotide sequence ID" value="NZ_CAJVCE010000005.1"/>
</dbReference>
<dbReference type="EMBL" id="CAJVCE010000005">
    <property type="protein sequence ID" value="CAG7635784.1"/>
    <property type="molecule type" value="Genomic_DNA"/>
</dbReference>
<dbReference type="Pfam" id="PF08281">
    <property type="entry name" value="Sigma70_r4_2"/>
    <property type="match status" value="1"/>
</dbReference>
<dbReference type="CDD" id="cd06171">
    <property type="entry name" value="Sigma70_r4"/>
    <property type="match status" value="1"/>
</dbReference>
<proteinExistence type="predicted"/>
<evidence type="ECO:0000313" key="7">
    <source>
        <dbReference type="EMBL" id="CAG7635784.1"/>
    </source>
</evidence>
<dbReference type="InterPro" id="IPR007627">
    <property type="entry name" value="RNA_pol_sigma70_r2"/>
</dbReference>
<accession>A0ABM8VFS2</accession>
<evidence type="ECO:0000256" key="2">
    <source>
        <dbReference type="ARBA" id="ARBA00023082"/>
    </source>
</evidence>
<evidence type="ECO:0000313" key="8">
    <source>
        <dbReference type="Proteomes" id="UP000730618"/>
    </source>
</evidence>
<evidence type="ECO:0008006" key="9">
    <source>
        <dbReference type="Google" id="ProtNLM"/>
    </source>
</evidence>
<keyword evidence="8" id="KW-1185">Reference proteome</keyword>
<dbReference type="InterPro" id="IPR014284">
    <property type="entry name" value="RNA_pol_sigma-70_dom"/>
</dbReference>
<feature type="compositionally biased region" description="Basic and acidic residues" evidence="4">
    <location>
        <begin position="1"/>
        <end position="18"/>
    </location>
</feature>
<evidence type="ECO:0000256" key="3">
    <source>
        <dbReference type="ARBA" id="ARBA00023163"/>
    </source>
</evidence>
<keyword evidence="2" id="KW-0731">Sigma factor</keyword>
<dbReference type="InterPro" id="IPR013249">
    <property type="entry name" value="RNA_pol_sigma70_r4_t2"/>
</dbReference>
<feature type="domain" description="RNA polymerase sigma factor 70 region 4 type 2" evidence="6">
    <location>
        <begin position="157"/>
        <end position="209"/>
    </location>
</feature>
<organism evidence="7 8">
    <name type="scientific">Paenibacillus allorhizosphaerae</name>
    <dbReference type="NCBI Taxonomy" id="2849866"/>
    <lineage>
        <taxon>Bacteria</taxon>
        <taxon>Bacillati</taxon>
        <taxon>Bacillota</taxon>
        <taxon>Bacilli</taxon>
        <taxon>Bacillales</taxon>
        <taxon>Paenibacillaceae</taxon>
        <taxon>Paenibacillus</taxon>
    </lineage>
</organism>
<evidence type="ECO:0000259" key="6">
    <source>
        <dbReference type="Pfam" id="PF08281"/>
    </source>
</evidence>
<dbReference type="Proteomes" id="UP000730618">
    <property type="component" value="Unassembled WGS sequence"/>
</dbReference>
<dbReference type="Pfam" id="PF04542">
    <property type="entry name" value="Sigma70_r2"/>
    <property type="match status" value="1"/>
</dbReference>
<dbReference type="PANTHER" id="PTHR43133:SF51">
    <property type="entry name" value="RNA POLYMERASE SIGMA FACTOR"/>
    <property type="match status" value="1"/>
</dbReference>
<name>A0ABM8VFS2_9BACL</name>
<reference evidence="7 8" key="1">
    <citation type="submission" date="2021-06" db="EMBL/GenBank/DDBJ databases">
        <authorList>
            <person name="Criscuolo A."/>
        </authorList>
    </citation>
    <scope>NUCLEOTIDE SEQUENCE [LARGE SCALE GENOMIC DNA]</scope>
    <source>
        <strain evidence="8">CIP 111802</strain>
    </source>
</reference>
<keyword evidence="3" id="KW-0804">Transcription</keyword>
<evidence type="ECO:0000256" key="4">
    <source>
        <dbReference type="SAM" id="MobiDB-lite"/>
    </source>
</evidence>
<dbReference type="InterPro" id="IPR039425">
    <property type="entry name" value="RNA_pol_sigma-70-like"/>
</dbReference>
<feature type="domain" description="RNA polymerase sigma-70 region 2" evidence="5">
    <location>
        <begin position="32"/>
        <end position="96"/>
    </location>
</feature>
<dbReference type="NCBIfam" id="TIGR02937">
    <property type="entry name" value="sigma70-ECF"/>
    <property type="match status" value="1"/>
</dbReference>
<keyword evidence="1" id="KW-0805">Transcription regulation</keyword>
<sequence>METDHVRKGEPGIERQMAERAQAGDTEAFGELLRRHRQRALGWAQAMAGNESMAEDIVQEAYLKAFLHVGKLMDPNRFAGWLKQIVRNEANMKLRRGGPYRNEKPLSFFADMTDADGSPAMNENMLERLTLRIQLEEDKARDGYEPLWHLIKKEAAQLIRSLLHCLNQRERSIFEAYFFMHYSAAEIARQYKTTSGSVHTYLNRAKKKIQEAARRERLDLQSAIACCKPRQCSLSMPTGIPDIRDTFIDRIGKLLRARGEEATATELMGRSGHAFRLKLSQHTTYAAGVFVFDWQQEMKALVRDFGYDPVFMTGQLEGTPVPLHAGAMLFPVVPMEIEPVAAFIRTFIDRGSPVLYFDTYVDRPFVHEWNLIFAYDDAEQTVQLTDVSPPYRKTLRYSELAASPLRFLCGLHKTTRPTKGWDPARSVKAALQHAQEGDGYRNKSVYMSFISGIRAYDMWIRHLEAGPRLANAYGHRYMAYAYSSARSFAGPYLRSLSVDRYAEGLLAEAALLYDQAAGKLQEISELSSLLLETPWTTDVLKMSIELLKKVKQCEEQAIAVLNETVHMMHMKNNQWEDVYE</sequence>
<protein>
    <recommendedName>
        <fullName evidence="9">Sigma-70 family RNA polymerase sigma factor</fullName>
    </recommendedName>
</protein>
<evidence type="ECO:0000256" key="1">
    <source>
        <dbReference type="ARBA" id="ARBA00023015"/>
    </source>
</evidence>
<feature type="region of interest" description="Disordered" evidence="4">
    <location>
        <begin position="1"/>
        <end position="25"/>
    </location>
</feature>
<comment type="caution">
    <text evidence="7">The sequence shown here is derived from an EMBL/GenBank/DDBJ whole genome shotgun (WGS) entry which is preliminary data.</text>
</comment>
<gene>
    <name evidence="7" type="ORF">PAECIP111802_02179</name>
</gene>